<name>A0AAU7DM85_9BACT</name>
<dbReference type="EMBL" id="CP121196">
    <property type="protein sequence ID" value="XBH18148.1"/>
    <property type="molecule type" value="Genomic_DNA"/>
</dbReference>
<sequence length="200" mass="21402">MRKTTSVGSAVFCLREVGGALASLLLLFSAIAFLVTGPVSVAEDSKTPAVLPAPSAGKAIVCIYRTYRFTGSASHDELFVNDTHLAKLLNSEYAFIEVPPGTVVIAGLPKMYYGSITMSVGAALNQARQKENERARFEAEAGKTYYFKWTAGTMATMIKVTPVDPSVGAKEISKLHLSKPVDDKDAPKPETKDTDKPAAN</sequence>
<gene>
    <name evidence="3" type="ORF">P8935_02180</name>
</gene>
<evidence type="ECO:0000259" key="2">
    <source>
        <dbReference type="Pfam" id="PF11008"/>
    </source>
</evidence>
<feature type="domain" description="DUF2846" evidence="2">
    <location>
        <begin position="56"/>
        <end position="153"/>
    </location>
</feature>
<evidence type="ECO:0000256" key="1">
    <source>
        <dbReference type="SAM" id="MobiDB-lite"/>
    </source>
</evidence>
<dbReference type="AlphaFoldDB" id="A0AAU7DM85"/>
<proteinExistence type="predicted"/>
<evidence type="ECO:0000313" key="3">
    <source>
        <dbReference type="EMBL" id="XBH18148.1"/>
    </source>
</evidence>
<organism evidence="3">
    <name type="scientific">Telmatobacter sp. DSM 110680</name>
    <dbReference type="NCBI Taxonomy" id="3036704"/>
    <lineage>
        <taxon>Bacteria</taxon>
        <taxon>Pseudomonadati</taxon>
        <taxon>Acidobacteriota</taxon>
        <taxon>Terriglobia</taxon>
        <taxon>Terriglobales</taxon>
        <taxon>Acidobacteriaceae</taxon>
        <taxon>Telmatobacter</taxon>
    </lineage>
</organism>
<dbReference type="RefSeq" id="WP_348263371.1">
    <property type="nucleotide sequence ID" value="NZ_CP121196.1"/>
</dbReference>
<accession>A0AAU7DM85</accession>
<feature type="region of interest" description="Disordered" evidence="1">
    <location>
        <begin position="172"/>
        <end position="200"/>
    </location>
</feature>
<dbReference type="InterPro" id="IPR022548">
    <property type="entry name" value="DUF2846"/>
</dbReference>
<dbReference type="Pfam" id="PF11008">
    <property type="entry name" value="DUF2846"/>
    <property type="match status" value="1"/>
</dbReference>
<reference evidence="3" key="1">
    <citation type="submission" date="2023-03" db="EMBL/GenBank/DDBJ databases">
        <title>Edaphobacter sp.</title>
        <authorList>
            <person name="Huber K.J."/>
            <person name="Papendorf J."/>
            <person name="Pilke C."/>
            <person name="Bunk B."/>
            <person name="Sproeer C."/>
            <person name="Pester M."/>
        </authorList>
    </citation>
    <scope>NUCLEOTIDE SEQUENCE</scope>
    <source>
        <strain evidence="3">DSM 110680</strain>
    </source>
</reference>
<protein>
    <submittedName>
        <fullName evidence="3">DUF2846 domain-containing protein</fullName>
    </submittedName>
</protein>